<evidence type="ECO:0000313" key="4">
    <source>
        <dbReference type="EMBL" id="WPY00816.1"/>
    </source>
</evidence>
<feature type="modified residue" description="4-aspartylphosphate" evidence="1">
    <location>
        <position position="70"/>
    </location>
</feature>
<dbReference type="EMBL" id="CP112932">
    <property type="protein sequence ID" value="WPY00816.1"/>
    <property type="molecule type" value="Genomic_DNA"/>
</dbReference>
<dbReference type="InterPro" id="IPR001789">
    <property type="entry name" value="Sig_transdc_resp-reg_receiver"/>
</dbReference>
<dbReference type="SMART" id="SM00448">
    <property type="entry name" value="REC"/>
    <property type="match status" value="1"/>
</dbReference>
<sequence>MQADHRKSLKKAYIICVDDEKFVLDSLLSQLQNKFKDSYEYEIAESGEEALEIIKDIYEEGNIVALIITDQLMPRMTGDEVLIKIHSLYPKPIKLLLTGQATLESAINAINNANLFSYLRKPWDEEGLLLAVEKGLTQHRLLEDLENQVATFRKFVPRQFLEMLLIKEFDNIEPEIVKNLELSILFCDIIGYSTLSEQLTPEQIFNLLNRYFNKINPIIEHNQGFIDKFLGDGVIALFKELPHYAVQAGVEILKILNEFNEVIIKEGLKPIVVGIGINTGQVVLGTLGTKDRIDDTAIGDAVNVASRIESLNRIYSTKLLITGDVLSKLPSTEQFKIRFIDKVKVMGKSKITELYEVFDADSLDQQSYKLSIQPHMEKACQLYQNKDFFAAQKLFVQCLEQKPNDQLLLLYIERCKNFIANGCPEAWDGATICMVK</sequence>
<dbReference type="Pfam" id="PF00072">
    <property type="entry name" value="Response_reg"/>
    <property type="match status" value="1"/>
</dbReference>
<dbReference type="InterPro" id="IPR001054">
    <property type="entry name" value="A/G_cyclase"/>
</dbReference>
<dbReference type="PROSITE" id="PS50110">
    <property type="entry name" value="RESPONSE_REGULATORY"/>
    <property type="match status" value="1"/>
</dbReference>
<feature type="domain" description="Guanylate cyclase" evidence="3">
    <location>
        <begin position="183"/>
        <end position="309"/>
    </location>
</feature>
<dbReference type="PROSITE" id="PS50125">
    <property type="entry name" value="GUANYLATE_CYCLASE_2"/>
    <property type="match status" value="1"/>
</dbReference>
<dbReference type="InterPro" id="IPR050697">
    <property type="entry name" value="Adenylyl/Guanylyl_Cyclase_3/4"/>
</dbReference>
<accession>A0ABZ0USM8</accession>
<dbReference type="PANTHER" id="PTHR43081:SF1">
    <property type="entry name" value="ADENYLATE CYCLASE, TERMINAL-DIFFERENTIATION SPECIFIC"/>
    <property type="match status" value="1"/>
</dbReference>
<dbReference type="Gene3D" id="3.40.50.2300">
    <property type="match status" value="1"/>
</dbReference>
<dbReference type="SUPFAM" id="SSF52172">
    <property type="entry name" value="CheY-like"/>
    <property type="match status" value="1"/>
</dbReference>
<dbReference type="Pfam" id="PF00211">
    <property type="entry name" value="Guanylate_cyc"/>
    <property type="match status" value="1"/>
</dbReference>
<dbReference type="Proteomes" id="UP001326613">
    <property type="component" value="Chromosome"/>
</dbReference>
<keyword evidence="1" id="KW-0597">Phosphoprotein</keyword>
<dbReference type="Gene3D" id="3.30.70.1230">
    <property type="entry name" value="Nucleotide cyclase"/>
    <property type="match status" value="1"/>
</dbReference>
<protein>
    <submittedName>
        <fullName evidence="4">Adenylate/guanylate cyclase domain-containing response regulator</fullName>
    </submittedName>
</protein>
<dbReference type="PANTHER" id="PTHR43081">
    <property type="entry name" value="ADENYLATE CYCLASE, TERMINAL-DIFFERENTIATION SPECIFIC-RELATED"/>
    <property type="match status" value="1"/>
</dbReference>
<keyword evidence="5" id="KW-1185">Reference proteome</keyword>
<gene>
    <name evidence="4" type="ORF">Trichorick_00704</name>
</gene>
<dbReference type="InterPro" id="IPR029787">
    <property type="entry name" value="Nucleotide_cyclase"/>
</dbReference>
<evidence type="ECO:0000259" key="3">
    <source>
        <dbReference type="PROSITE" id="PS50125"/>
    </source>
</evidence>
<dbReference type="SMART" id="SM00044">
    <property type="entry name" value="CYCc"/>
    <property type="match status" value="1"/>
</dbReference>
<dbReference type="SUPFAM" id="SSF55073">
    <property type="entry name" value="Nucleotide cyclase"/>
    <property type="match status" value="1"/>
</dbReference>
<name>A0ABZ0USM8_9RICK</name>
<dbReference type="InterPro" id="IPR011006">
    <property type="entry name" value="CheY-like_superfamily"/>
</dbReference>
<evidence type="ECO:0000259" key="2">
    <source>
        <dbReference type="PROSITE" id="PS50110"/>
    </source>
</evidence>
<organism evidence="4 5">
    <name type="scientific">Candidatus Trichorickettsia mobilis</name>
    <dbReference type="NCBI Taxonomy" id="1346319"/>
    <lineage>
        <taxon>Bacteria</taxon>
        <taxon>Pseudomonadati</taxon>
        <taxon>Pseudomonadota</taxon>
        <taxon>Alphaproteobacteria</taxon>
        <taxon>Rickettsiales</taxon>
        <taxon>Rickettsiaceae</taxon>
        <taxon>Rickettsieae</taxon>
        <taxon>Candidatus Trichorickettsia</taxon>
    </lineage>
</organism>
<proteinExistence type="predicted"/>
<evidence type="ECO:0000313" key="5">
    <source>
        <dbReference type="Proteomes" id="UP001326613"/>
    </source>
</evidence>
<dbReference type="CDD" id="cd07302">
    <property type="entry name" value="CHD"/>
    <property type="match status" value="1"/>
</dbReference>
<reference evidence="4 5" key="1">
    <citation type="submission" date="2022-10" db="EMBL/GenBank/DDBJ databases">
        <title>Host association and intracellularity evolved multiple times independently in the Rickettsiales.</title>
        <authorList>
            <person name="Castelli M."/>
            <person name="Nardi T."/>
            <person name="Gammuto L."/>
            <person name="Bellinzona G."/>
            <person name="Sabaneyeva E."/>
            <person name="Potekhin A."/>
            <person name="Serra V."/>
            <person name="Petroni G."/>
            <person name="Sassera D."/>
        </authorList>
    </citation>
    <scope>NUCLEOTIDE SEQUENCE [LARGE SCALE GENOMIC DNA]</scope>
    <source>
        <strain evidence="4 5">Kr 154-4</strain>
    </source>
</reference>
<dbReference type="RefSeq" id="WP_323737648.1">
    <property type="nucleotide sequence ID" value="NZ_CP112932.1"/>
</dbReference>
<feature type="domain" description="Response regulatory" evidence="2">
    <location>
        <begin position="13"/>
        <end position="136"/>
    </location>
</feature>
<evidence type="ECO:0000256" key="1">
    <source>
        <dbReference type="PROSITE-ProRule" id="PRU00169"/>
    </source>
</evidence>